<dbReference type="OMA" id="HESWWED"/>
<dbReference type="GO" id="GO:0060090">
    <property type="term" value="F:molecular adaptor activity"/>
    <property type="evidence" value="ECO:0007669"/>
    <property type="project" value="TreeGrafter"/>
</dbReference>
<evidence type="ECO:0000259" key="3">
    <source>
        <dbReference type="Pfam" id="PF18615"/>
    </source>
</evidence>
<feature type="compositionally biased region" description="Basic residues" evidence="2">
    <location>
        <begin position="84"/>
        <end position="93"/>
    </location>
</feature>
<feature type="region of interest" description="Disordered" evidence="2">
    <location>
        <begin position="750"/>
        <end position="769"/>
    </location>
</feature>
<dbReference type="GO" id="GO:0005813">
    <property type="term" value="C:centrosome"/>
    <property type="evidence" value="ECO:0007669"/>
    <property type="project" value="TreeGrafter"/>
</dbReference>
<dbReference type="EMBL" id="CM004481">
    <property type="protein sequence ID" value="OCT66190.1"/>
    <property type="molecule type" value="Genomic_DNA"/>
</dbReference>
<dbReference type="InterPro" id="IPR052593">
    <property type="entry name" value="MT-associated_AKAP9-binding"/>
</dbReference>
<feature type="domain" description="Short myomegalin-like EB1 binding protein N-terminal" evidence="3">
    <location>
        <begin position="226"/>
        <end position="285"/>
    </location>
</feature>
<dbReference type="PANTHER" id="PTHR46501:SF6">
    <property type="entry name" value="SI:CH73-95L15.5"/>
    <property type="match status" value="1"/>
</dbReference>
<evidence type="ECO:0000313" key="4">
    <source>
        <dbReference type="EMBL" id="OCT66190.1"/>
    </source>
</evidence>
<evidence type="ECO:0000256" key="2">
    <source>
        <dbReference type="SAM" id="MobiDB-lite"/>
    </source>
</evidence>
<gene>
    <name evidence="4" type="ORF">XELAEV_18042447mg</name>
</gene>
<evidence type="ECO:0000256" key="1">
    <source>
        <dbReference type="SAM" id="Coils"/>
    </source>
</evidence>
<dbReference type="GO" id="GO:0005794">
    <property type="term" value="C:Golgi apparatus"/>
    <property type="evidence" value="ECO:0007669"/>
    <property type="project" value="TreeGrafter"/>
</dbReference>
<feature type="coiled-coil region" evidence="1">
    <location>
        <begin position="505"/>
        <end position="536"/>
    </location>
</feature>
<name>A0A974C444_XENLA</name>
<sequence length="787" mass="89707">MSHWLGITVIVHVYRGLRAWSGGFSKGRSRVLTRISHSHTTMSDHCRLCANPLRGSRRKWLFGGSGSLSAIYNHVMGSPISRTPPRRSPRSHGSKGSPEDSEFLCGKCCHSLNVYHRYDLVMSRMRQLCERRSTRLLAEREKLSFTLRSIHARAWGLPLPDYQEHSQNRNRHGYYGLTSELCSTDHPLHRRPLSPGYQLLCPGSPFPGQQNSYHGSLGSLTSGTPTKLYHQLLEQDRSTWEHESWWEDRSDTCSRCAKGDKCRYCSSWRVSDSNYETVCTVPRRRKHSRDEMDLSSLHRSKSLGSFCGESSRETLLSFSTSSLDGLSFTGEDEMGGVWEPQSPLFNSPPVFPSSKPVLREALKGLKEITYSPVKTPAQSRIPVRKRGSYEKMIAETRSIRNKDEETLEQSLGEETEEDMDAFMGIEPEVCRSQVSRAQRIQDTIKWLQSQLQANNHQDHKESFKEQKELIQELLKALNVKEEILEDCLTLLLSLPVESDPSYGNVVTLIEKLREQEKKLKTEQEELKENVHQNKEETICLKTELREREEDLARLSRVLRGNQDTITDLRDVLSEKEFSIQQMKISLESAVRSAASQDALRLAALREKDTLISAVQGALCSSNQDVEALADSLLSQGLEDLDGMLPGVSPTEALLTQLMEKSSLVSQSLTDSQKQSIQHQKDIQDLLNDLNESQTLLQDQLQHCKQRLQAGAQEKNTLREALRLCEAELRAERQRYMCDMQLAHEEMAKLQGTARERDRTTQEAQNRDHTIKRLQERLSQGGVMRDML</sequence>
<proteinExistence type="predicted"/>
<accession>A0A974C444</accession>
<organism evidence="4 5">
    <name type="scientific">Xenopus laevis</name>
    <name type="common">African clawed frog</name>
    <dbReference type="NCBI Taxonomy" id="8355"/>
    <lineage>
        <taxon>Eukaryota</taxon>
        <taxon>Metazoa</taxon>
        <taxon>Chordata</taxon>
        <taxon>Craniata</taxon>
        <taxon>Vertebrata</taxon>
        <taxon>Euteleostomi</taxon>
        <taxon>Amphibia</taxon>
        <taxon>Batrachia</taxon>
        <taxon>Anura</taxon>
        <taxon>Pipoidea</taxon>
        <taxon>Pipidae</taxon>
        <taxon>Xenopodinae</taxon>
        <taxon>Xenopus</taxon>
        <taxon>Xenopus</taxon>
    </lineage>
</organism>
<dbReference type="GO" id="GO:0090063">
    <property type="term" value="P:positive regulation of microtubule nucleation"/>
    <property type="evidence" value="ECO:0007669"/>
    <property type="project" value="TreeGrafter"/>
</dbReference>
<evidence type="ECO:0000313" key="5">
    <source>
        <dbReference type="Proteomes" id="UP000694892"/>
    </source>
</evidence>
<dbReference type="Proteomes" id="UP000694892">
    <property type="component" value="Chromosome 8S"/>
</dbReference>
<protein>
    <recommendedName>
        <fullName evidence="3">Short myomegalin-like EB1 binding protein N-terminal domain-containing protein</fullName>
    </recommendedName>
</protein>
<dbReference type="Pfam" id="PF18615">
    <property type="entry name" value="SMYLE_N"/>
    <property type="match status" value="1"/>
</dbReference>
<dbReference type="PANTHER" id="PTHR46501">
    <property type="entry name" value="MYOMEGALIN"/>
    <property type="match status" value="1"/>
</dbReference>
<dbReference type="InterPro" id="IPR040947">
    <property type="entry name" value="SMYLE_N"/>
</dbReference>
<reference evidence="5" key="1">
    <citation type="journal article" date="2016" name="Nature">
        <title>Genome evolution in the allotetraploid frog Xenopus laevis.</title>
        <authorList>
            <person name="Session A.M."/>
            <person name="Uno Y."/>
            <person name="Kwon T."/>
            <person name="Chapman J.A."/>
            <person name="Toyoda A."/>
            <person name="Takahashi S."/>
            <person name="Fukui A."/>
            <person name="Hikosaka A."/>
            <person name="Suzuki A."/>
            <person name="Kondo M."/>
            <person name="van Heeringen S.J."/>
            <person name="Quigley I."/>
            <person name="Heinz S."/>
            <person name="Ogino H."/>
            <person name="Ochi H."/>
            <person name="Hellsten U."/>
            <person name="Lyons J.B."/>
            <person name="Simakov O."/>
            <person name="Putnam N."/>
            <person name="Stites J."/>
            <person name="Kuroki Y."/>
            <person name="Tanaka T."/>
            <person name="Michiue T."/>
            <person name="Watanabe M."/>
            <person name="Bogdanovic O."/>
            <person name="Lister R."/>
            <person name="Georgiou G."/>
            <person name="Paranjpe S.S."/>
            <person name="van Kruijsbergen I."/>
            <person name="Shu S."/>
            <person name="Carlson J."/>
            <person name="Kinoshita T."/>
            <person name="Ohta Y."/>
            <person name="Mawaribuchi S."/>
            <person name="Jenkins J."/>
            <person name="Grimwood J."/>
            <person name="Schmutz J."/>
            <person name="Mitros T."/>
            <person name="Mozaffari S.V."/>
            <person name="Suzuki Y."/>
            <person name="Haramoto Y."/>
            <person name="Yamamoto T.S."/>
            <person name="Takagi C."/>
            <person name="Heald R."/>
            <person name="Miller K."/>
            <person name="Haudenschild C."/>
            <person name="Kitzman J."/>
            <person name="Nakayama T."/>
            <person name="Izutsu Y."/>
            <person name="Robert J."/>
            <person name="Fortriede J."/>
            <person name="Burns K."/>
            <person name="Lotay V."/>
            <person name="Karimi K."/>
            <person name="Yasuoka Y."/>
            <person name="Dichmann D.S."/>
            <person name="Flajnik M.F."/>
            <person name="Houston D.W."/>
            <person name="Shendure J."/>
            <person name="DuPasquier L."/>
            <person name="Vize P.D."/>
            <person name="Zorn A.M."/>
            <person name="Ito M."/>
            <person name="Marcotte E.M."/>
            <person name="Wallingford J.B."/>
            <person name="Ito Y."/>
            <person name="Asashima M."/>
            <person name="Ueno N."/>
            <person name="Matsuda Y."/>
            <person name="Veenstra G.J."/>
            <person name="Fujiyama A."/>
            <person name="Harland R.M."/>
            <person name="Taira M."/>
            <person name="Rokhsar D.S."/>
        </authorList>
    </citation>
    <scope>NUCLEOTIDE SEQUENCE [LARGE SCALE GENOMIC DNA]</scope>
    <source>
        <strain evidence="5">J</strain>
    </source>
</reference>
<feature type="coiled-coil region" evidence="1">
    <location>
        <begin position="686"/>
        <end position="734"/>
    </location>
</feature>
<feature type="region of interest" description="Disordered" evidence="2">
    <location>
        <begin position="78"/>
        <end position="102"/>
    </location>
</feature>
<dbReference type="GO" id="GO:1903358">
    <property type="term" value="P:regulation of Golgi organization"/>
    <property type="evidence" value="ECO:0007669"/>
    <property type="project" value="TreeGrafter"/>
</dbReference>
<dbReference type="GO" id="GO:0007098">
    <property type="term" value="P:centrosome cycle"/>
    <property type="evidence" value="ECO:0007669"/>
    <property type="project" value="TreeGrafter"/>
</dbReference>
<dbReference type="AlphaFoldDB" id="A0A974C444"/>
<keyword evidence="1" id="KW-0175">Coiled coil</keyword>